<dbReference type="EMBL" id="ML769398">
    <property type="protein sequence ID" value="KAE9407032.1"/>
    <property type="molecule type" value="Genomic_DNA"/>
</dbReference>
<feature type="domain" description="Ketopantoate reductase N-terminal" evidence="1">
    <location>
        <begin position="6"/>
        <end position="161"/>
    </location>
</feature>
<accession>A0A6A4I510</accession>
<proteinExistence type="predicted"/>
<dbReference type="PANTHER" id="PTHR21708:SF43">
    <property type="entry name" value="KETOPANTOATE REDUCTASE C-TERMINAL DOMAIN-CONTAINING PROTEIN"/>
    <property type="match status" value="1"/>
</dbReference>
<feature type="domain" description="Ketopantoate reductase C-terminal" evidence="2">
    <location>
        <begin position="219"/>
        <end position="367"/>
    </location>
</feature>
<gene>
    <name evidence="3" type="ORF">BT96DRAFT_851019</name>
</gene>
<dbReference type="OrthoDB" id="3609at2759"/>
<name>A0A6A4I510_9AGAR</name>
<dbReference type="PANTHER" id="PTHR21708">
    <property type="entry name" value="PROBABLE 2-DEHYDROPANTOATE 2-REDUCTASE"/>
    <property type="match status" value="1"/>
</dbReference>
<evidence type="ECO:0000259" key="2">
    <source>
        <dbReference type="Pfam" id="PF08546"/>
    </source>
</evidence>
<dbReference type="Gene3D" id="1.10.1040.10">
    <property type="entry name" value="N-(1-d-carboxylethyl)-l-norvaline Dehydrogenase, domain 2"/>
    <property type="match status" value="1"/>
</dbReference>
<organism evidence="3 4">
    <name type="scientific">Gymnopus androsaceus JB14</name>
    <dbReference type="NCBI Taxonomy" id="1447944"/>
    <lineage>
        <taxon>Eukaryota</taxon>
        <taxon>Fungi</taxon>
        <taxon>Dikarya</taxon>
        <taxon>Basidiomycota</taxon>
        <taxon>Agaricomycotina</taxon>
        <taxon>Agaricomycetes</taxon>
        <taxon>Agaricomycetidae</taxon>
        <taxon>Agaricales</taxon>
        <taxon>Marasmiineae</taxon>
        <taxon>Omphalotaceae</taxon>
        <taxon>Gymnopus</taxon>
    </lineage>
</organism>
<dbReference type="InterPro" id="IPR013332">
    <property type="entry name" value="KPR_N"/>
</dbReference>
<dbReference type="Proteomes" id="UP000799118">
    <property type="component" value="Unassembled WGS sequence"/>
</dbReference>
<dbReference type="AlphaFoldDB" id="A0A6A4I510"/>
<evidence type="ECO:0000259" key="1">
    <source>
        <dbReference type="Pfam" id="PF02558"/>
    </source>
</evidence>
<protein>
    <submittedName>
        <fullName evidence="3">6-phosphogluconate dehydrogenase C-terminal domain-like protein</fullName>
    </submittedName>
</protein>
<dbReference type="Pfam" id="PF02558">
    <property type="entry name" value="ApbA"/>
    <property type="match status" value="1"/>
</dbReference>
<dbReference type="Pfam" id="PF08546">
    <property type="entry name" value="ApbA_C"/>
    <property type="match status" value="1"/>
</dbReference>
<dbReference type="GO" id="GO:0005737">
    <property type="term" value="C:cytoplasm"/>
    <property type="evidence" value="ECO:0007669"/>
    <property type="project" value="TreeGrafter"/>
</dbReference>
<evidence type="ECO:0000313" key="4">
    <source>
        <dbReference type="Proteomes" id="UP000799118"/>
    </source>
</evidence>
<dbReference type="InterPro" id="IPR013752">
    <property type="entry name" value="KPA_reductase"/>
</dbReference>
<dbReference type="SUPFAM" id="SSF48179">
    <property type="entry name" value="6-phosphogluconate dehydrogenase C-terminal domain-like"/>
    <property type="match status" value="1"/>
</dbReference>
<evidence type="ECO:0000313" key="3">
    <source>
        <dbReference type="EMBL" id="KAE9407032.1"/>
    </source>
</evidence>
<sequence length="388" mass="43911">MVQQDILVVGLGAVGTIYAYSLHCSDKVRLTVVARGNYELIKEHGMDIKSQRFGDVKGWKPYRVVNSVSGAADIQYTYVILSTKCVPDVIKTPELLKPLLSPPYCDKFDQPTYVLLQNGLNIEVDLYRAVKALRKTSEPRIINTSIYVLTNLIAPNVVEHEPFVGADVLNVSPPFARLDIGVYRPNDFTTMVNSSEEQHLLEEFKDLFHNTEINIHPEFQRKKFSKNMLNIAFASLACLTRCSISSVFRPPPTTIPYEPYLEAATADRVDRYTRKWIEDIMKECVQLGHAMGFPDSEDGLPSSIVESIMKAFEKNYSNPHTNHNPSAMLDIEKGAPIEVEVIWGEVVRMAEERKVDVPRIEMAYSLLVLVQNQALRRIHSARSELLKV</sequence>
<dbReference type="Gene3D" id="3.40.50.720">
    <property type="entry name" value="NAD(P)-binding Rossmann-like Domain"/>
    <property type="match status" value="1"/>
</dbReference>
<keyword evidence="4" id="KW-1185">Reference proteome</keyword>
<dbReference type="InterPro" id="IPR051402">
    <property type="entry name" value="KPR-Related"/>
</dbReference>
<dbReference type="InterPro" id="IPR008927">
    <property type="entry name" value="6-PGluconate_DH-like_C_sf"/>
</dbReference>
<dbReference type="InterPro" id="IPR013328">
    <property type="entry name" value="6PGD_dom2"/>
</dbReference>
<reference evidence="3" key="1">
    <citation type="journal article" date="2019" name="Environ. Microbiol.">
        <title>Fungal ecological strategies reflected in gene transcription - a case study of two litter decomposers.</title>
        <authorList>
            <person name="Barbi F."/>
            <person name="Kohler A."/>
            <person name="Barry K."/>
            <person name="Baskaran P."/>
            <person name="Daum C."/>
            <person name="Fauchery L."/>
            <person name="Ihrmark K."/>
            <person name="Kuo A."/>
            <person name="LaButti K."/>
            <person name="Lipzen A."/>
            <person name="Morin E."/>
            <person name="Grigoriev I.V."/>
            <person name="Henrissat B."/>
            <person name="Lindahl B."/>
            <person name="Martin F."/>
        </authorList>
    </citation>
    <scope>NUCLEOTIDE SEQUENCE</scope>
    <source>
        <strain evidence="3">JB14</strain>
    </source>
</reference>